<dbReference type="OrthoDB" id="5418036at2759"/>
<reference evidence="2" key="2">
    <citation type="submission" date="2020-05" db="EMBL/GenBank/DDBJ databases">
        <authorList>
            <person name="Kim H.-S."/>
            <person name="Proctor R.H."/>
            <person name="Brown D.W."/>
        </authorList>
    </citation>
    <scope>NUCLEOTIDE SEQUENCE</scope>
    <source>
        <strain evidence="2">NRRL 22465</strain>
    </source>
</reference>
<accession>A0A8H4U504</accession>
<evidence type="ECO:0000313" key="2">
    <source>
        <dbReference type="EMBL" id="KAF4969868.1"/>
    </source>
</evidence>
<dbReference type="EMBL" id="JABEYC010001062">
    <property type="protein sequence ID" value="KAF4969868.1"/>
    <property type="molecule type" value="Genomic_DNA"/>
</dbReference>
<dbReference type="AlphaFoldDB" id="A0A8H4U504"/>
<gene>
    <name evidence="2" type="ORF">FZEAL_10150</name>
</gene>
<feature type="region of interest" description="Disordered" evidence="1">
    <location>
        <begin position="74"/>
        <end position="94"/>
    </location>
</feature>
<evidence type="ECO:0000256" key="1">
    <source>
        <dbReference type="SAM" id="MobiDB-lite"/>
    </source>
</evidence>
<comment type="caution">
    <text evidence="2">The sequence shown here is derived from an EMBL/GenBank/DDBJ whole genome shotgun (WGS) entry which is preliminary data.</text>
</comment>
<feature type="compositionally biased region" description="Basic and acidic residues" evidence="1">
    <location>
        <begin position="75"/>
        <end position="85"/>
    </location>
</feature>
<reference evidence="2" key="1">
    <citation type="journal article" date="2020" name="BMC Genomics">
        <title>Correction to: Identification and distribution of gene clusters required for synthesis of sphingolipid metabolism inhibitors in diverse species of the filamentous fungus Fusarium.</title>
        <authorList>
            <person name="Kim H.S."/>
            <person name="Lohmar J.M."/>
            <person name="Busman M."/>
            <person name="Brown D.W."/>
            <person name="Naumann T.A."/>
            <person name="Divon H.H."/>
            <person name="Lysoe E."/>
            <person name="Uhlig S."/>
            <person name="Proctor R.H."/>
        </authorList>
    </citation>
    <scope>NUCLEOTIDE SEQUENCE</scope>
    <source>
        <strain evidence="2">NRRL 22465</strain>
    </source>
</reference>
<protein>
    <submittedName>
        <fullName evidence="2">Uncharacterized protein</fullName>
    </submittedName>
</protein>
<dbReference type="Proteomes" id="UP000635477">
    <property type="component" value="Unassembled WGS sequence"/>
</dbReference>
<organism evidence="2 3">
    <name type="scientific">Fusarium zealandicum</name>
    <dbReference type="NCBI Taxonomy" id="1053134"/>
    <lineage>
        <taxon>Eukaryota</taxon>
        <taxon>Fungi</taxon>
        <taxon>Dikarya</taxon>
        <taxon>Ascomycota</taxon>
        <taxon>Pezizomycotina</taxon>
        <taxon>Sordariomycetes</taxon>
        <taxon>Hypocreomycetidae</taxon>
        <taxon>Hypocreales</taxon>
        <taxon>Nectriaceae</taxon>
        <taxon>Fusarium</taxon>
        <taxon>Fusarium staphyleae species complex</taxon>
    </lineage>
</organism>
<evidence type="ECO:0000313" key="3">
    <source>
        <dbReference type="Proteomes" id="UP000635477"/>
    </source>
</evidence>
<sequence>MADSQPTSISVTLAIDPPKFTRRAESPPSISLTAIFHAAEPIAIFLWHSVFNPKLAKRRNFTCMDLTTGTALELETTKGPKRSESSSELGGTDDEYYCTLQPERPVTFTHKLIRSHALEGERAFVPGHTYRLKVRDDEEINWWRYGRKEDVLVPQGNPCRDKAPKTQVVHQLDWNQLLP</sequence>
<keyword evidence="3" id="KW-1185">Reference proteome</keyword>
<name>A0A8H4U504_9HYPO</name>
<proteinExistence type="predicted"/>